<reference evidence="3" key="1">
    <citation type="submission" date="2023-05" db="EMBL/GenBank/DDBJ databases">
        <title>High-quality long-read genome of Scophthalmus maximus.</title>
        <authorList>
            <person name="Lien S."/>
            <person name="Martinez P."/>
        </authorList>
    </citation>
    <scope>NUCLEOTIDE SEQUENCE [LARGE SCALE GENOMIC DNA]</scope>
</reference>
<dbReference type="AlphaFoldDB" id="A0A8D3BKJ8"/>
<reference evidence="3" key="2">
    <citation type="submission" date="2025-08" db="UniProtKB">
        <authorList>
            <consortium name="Ensembl"/>
        </authorList>
    </citation>
    <scope>IDENTIFICATION</scope>
</reference>
<dbReference type="Pfam" id="PF00622">
    <property type="entry name" value="SPRY"/>
    <property type="match status" value="1"/>
</dbReference>
<dbReference type="PROSITE" id="PS50188">
    <property type="entry name" value="B302_SPRY"/>
    <property type="match status" value="1"/>
</dbReference>
<evidence type="ECO:0000313" key="3">
    <source>
        <dbReference type="Ensembl" id="ENSSMAP00000035556.1"/>
    </source>
</evidence>
<dbReference type="GeneTree" id="ENSGT00940000167706"/>
<keyword evidence="1" id="KW-1133">Transmembrane helix</keyword>
<feature type="domain" description="B30.2/SPRY" evidence="2">
    <location>
        <begin position="220"/>
        <end position="422"/>
    </location>
</feature>
<keyword evidence="1" id="KW-0472">Membrane</keyword>
<dbReference type="InterPro" id="IPR003877">
    <property type="entry name" value="SPRY_dom"/>
</dbReference>
<gene>
    <name evidence="3" type="primary">LOC118284046</name>
</gene>
<dbReference type="InterPro" id="IPR043136">
    <property type="entry name" value="B30.2/SPRY_sf"/>
</dbReference>
<dbReference type="Ensembl" id="ENSSMAT00000068069.1">
    <property type="protein sequence ID" value="ENSSMAP00000035556.1"/>
    <property type="gene ID" value="ENSSMAG00000025530.1"/>
</dbReference>
<dbReference type="InterPro" id="IPR013320">
    <property type="entry name" value="ConA-like_dom_sf"/>
</dbReference>
<dbReference type="Gene3D" id="2.60.120.920">
    <property type="match status" value="1"/>
</dbReference>
<dbReference type="PANTHER" id="PTHR24103">
    <property type="entry name" value="E3 UBIQUITIN-PROTEIN LIGASE TRIM"/>
    <property type="match status" value="1"/>
</dbReference>
<dbReference type="InterPro" id="IPR001870">
    <property type="entry name" value="B30.2/SPRY"/>
</dbReference>
<sequence>MLETTMNQLLKRRSEAELAIKDVESLYTQTVKSAADFRERISDKYNRIRVVLDGDERLMMQIIHAEETHMTEWLDAQRGILEAQMKEIDSLRASSKLLLHDTNDLRFLQVATYVMTVCYCDSMKGLYQFSKIVFLDCNTYNCTLLFIFNSKSQHRIFGQYLVPLFFFLFFNLIGFFYYDLCLLMVFVFYHSDPLDLVPIQMVDRDLCDPEKLRTVEKLVDDLSVALSQHFPRMWSYLSSPALDSKTAHPKLEIAPDGKQVHWRRLPALEALSLQPYDSQYSVLAQESFASGQHYWEIIVQEKPYWLIGVTTGPVKKDGPSQSSSSLRVNNTSWCIYHEDGQYLVLHDTLEKQLAVRKRVRKLGILTNFQKGELSFYDADAMTLLHTFCVQCTEPLYPMLNPCIDVNGLNRQPLTLFRIEDPWEWHVNTDGYKE</sequence>
<dbReference type="InterPro" id="IPR050143">
    <property type="entry name" value="TRIM/RBCC"/>
</dbReference>
<dbReference type="SMART" id="SM00449">
    <property type="entry name" value="SPRY"/>
    <property type="match status" value="1"/>
</dbReference>
<dbReference type="InterPro" id="IPR003879">
    <property type="entry name" value="Butyrophylin_SPRY"/>
</dbReference>
<dbReference type="SUPFAM" id="SSF49899">
    <property type="entry name" value="Concanavalin A-like lectins/glucanases"/>
    <property type="match status" value="1"/>
</dbReference>
<proteinExistence type="predicted"/>
<evidence type="ECO:0000256" key="1">
    <source>
        <dbReference type="SAM" id="Phobius"/>
    </source>
</evidence>
<dbReference type="PRINTS" id="PR01407">
    <property type="entry name" value="BUTYPHLNCDUF"/>
</dbReference>
<keyword evidence="1" id="KW-0812">Transmembrane</keyword>
<accession>A0A8D3BKJ8</accession>
<organism evidence="3 4">
    <name type="scientific">Scophthalmus maximus</name>
    <name type="common">Turbot</name>
    <name type="synonym">Psetta maxima</name>
    <dbReference type="NCBI Taxonomy" id="52904"/>
    <lineage>
        <taxon>Eukaryota</taxon>
        <taxon>Metazoa</taxon>
        <taxon>Chordata</taxon>
        <taxon>Craniata</taxon>
        <taxon>Vertebrata</taxon>
        <taxon>Euteleostomi</taxon>
        <taxon>Actinopterygii</taxon>
        <taxon>Neopterygii</taxon>
        <taxon>Teleostei</taxon>
        <taxon>Neoteleostei</taxon>
        <taxon>Acanthomorphata</taxon>
        <taxon>Carangaria</taxon>
        <taxon>Pleuronectiformes</taxon>
        <taxon>Pleuronectoidei</taxon>
        <taxon>Scophthalmidae</taxon>
        <taxon>Scophthalmus</taxon>
    </lineage>
</organism>
<feature type="transmembrane region" description="Helical" evidence="1">
    <location>
        <begin position="160"/>
        <end position="189"/>
    </location>
</feature>
<dbReference type="Proteomes" id="UP000694558">
    <property type="component" value="Chromosome 15"/>
</dbReference>
<evidence type="ECO:0000259" key="2">
    <source>
        <dbReference type="PROSITE" id="PS50188"/>
    </source>
</evidence>
<protein>
    <recommendedName>
        <fullName evidence="2">B30.2/SPRY domain-containing protein</fullName>
    </recommendedName>
</protein>
<evidence type="ECO:0000313" key="4">
    <source>
        <dbReference type="Proteomes" id="UP000694558"/>
    </source>
</evidence>
<name>A0A8D3BKJ8_SCOMX</name>